<evidence type="ECO:0000313" key="3">
    <source>
        <dbReference type="Proteomes" id="UP000242258"/>
    </source>
</evidence>
<comment type="caution">
    <text evidence="2">The sequence shown here is derived from an EMBL/GenBank/DDBJ whole genome shotgun (WGS) entry which is preliminary data.</text>
</comment>
<dbReference type="OrthoDB" id="9803627at2"/>
<accession>A0A1E7Q776</accession>
<dbReference type="AlphaFoldDB" id="A0A1E7Q776"/>
<sequence length="302" mass="34413">MKLYYFKDEQGNFGDDLNPWLWDSLLPGLLNDVDDHLFVGVGTLLNHRIPVAQRTTVFGSGHGYGQLPNITSSWQFYCVRGPLTAKALGLAPTLAITDPACLVPLFYQPQHSIQYKVSFMPHCDSARLGDWAAVCKLAGMHFIDPRQPYLEVFAEIQRSALLLTEAMHGAILADSFRTPWIPVKAYSHISEYKWQDWLLSVEVDTPFQRLTPVWRGDINCNLLEKMKNQSKRTLVKTPLWRNSWSKAPPKKSHANTLVLAATELLNIAKNAKPNMSKEQVLKINQTKLLEVADRFKYDYKQK</sequence>
<dbReference type="RefSeq" id="WP_070049546.1">
    <property type="nucleotide sequence ID" value="NZ_CBCSDO010000007.1"/>
</dbReference>
<evidence type="ECO:0000313" key="2">
    <source>
        <dbReference type="EMBL" id="OEY69977.1"/>
    </source>
</evidence>
<gene>
    <name evidence="2" type="ORF">BI198_10670</name>
</gene>
<dbReference type="InterPro" id="IPR007345">
    <property type="entry name" value="Polysacch_pyruvyl_Trfase"/>
</dbReference>
<protein>
    <submittedName>
        <fullName evidence="2">Succinoglycan biosynthesis protein exov</fullName>
    </submittedName>
</protein>
<evidence type="ECO:0000259" key="1">
    <source>
        <dbReference type="Pfam" id="PF04230"/>
    </source>
</evidence>
<name>A0A1E7Q776_9GAMM</name>
<feature type="domain" description="Polysaccharide pyruvyl transferase" evidence="1">
    <location>
        <begin position="70"/>
        <end position="183"/>
    </location>
</feature>
<dbReference type="Proteomes" id="UP000242258">
    <property type="component" value="Unassembled WGS sequence"/>
</dbReference>
<reference evidence="3" key="1">
    <citation type="submission" date="2016-09" db="EMBL/GenBank/DDBJ databases">
        <authorList>
            <person name="Wan X."/>
            <person name="Hou S."/>
        </authorList>
    </citation>
    <scope>NUCLEOTIDE SEQUENCE [LARGE SCALE GENOMIC DNA]</scope>
    <source>
        <strain evidence="3">KH87</strain>
    </source>
</reference>
<keyword evidence="3" id="KW-1185">Reference proteome</keyword>
<dbReference type="EMBL" id="MKEK01000001">
    <property type="protein sequence ID" value="OEY69977.1"/>
    <property type="molecule type" value="Genomic_DNA"/>
</dbReference>
<organism evidence="2 3">
    <name type="scientific">Rheinheimera salexigens</name>
    <dbReference type="NCBI Taxonomy" id="1628148"/>
    <lineage>
        <taxon>Bacteria</taxon>
        <taxon>Pseudomonadati</taxon>
        <taxon>Pseudomonadota</taxon>
        <taxon>Gammaproteobacteria</taxon>
        <taxon>Chromatiales</taxon>
        <taxon>Chromatiaceae</taxon>
        <taxon>Rheinheimera</taxon>
    </lineage>
</organism>
<dbReference type="Pfam" id="PF04230">
    <property type="entry name" value="PS_pyruv_trans"/>
    <property type="match status" value="1"/>
</dbReference>
<proteinExistence type="predicted"/>
<dbReference type="STRING" id="1628148.BI198_10670"/>